<dbReference type="OrthoDB" id="9807274at2"/>
<dbReference type="GO" id="GO:0022857">
    <property type="term" value="F:transmembrane transporter activity"/>
    <property type="evidence" value="ECO:0007669"/>
    <property type="project" value="InterPro"/>
</dbReference>
<feature type="transmembrane region" description="Helical" evidence="7">
    <location>
        <begin position="160"/>
        <end position="182"/>
    </location>
</feature>
<proteinExistence type="predicted"/>
<keyword evidence="4 7" id="KW-0812">Transmembrane</keyword>
<dbReference type="InterPro" id="IPR036259">
    <property type="entry name" value="MFS_trans_sf"/>
</dbReference>
<feature type="transmembrane region" description="Helical" evidence="7">
    <location>
        <begin position="44"/>
        <end position="62"/>
    </location>
</feature>
<keyword evidence="5 7" id="KW-1133">Transmembrane helix</keyword>
<dbReference type="Gene3D" id="1.20.1720.10">
    <property type="entry name" value="Multidrug resistance protein D"/>
    <property type="match status" value="1"/>
</dbReference>
<feature type="transmembrane region" description="Helical" evidence="7">
    <location>
        <begin position="412"/>
        <end position="435"/>
    </location>
</feature>
<dbReference type="RefSeq" id="WP_013546520.1">
    <property type="nucleotide sequence ID" value="NC_014933.1"/>
</dbReference>
<keyword evidence="3" id="KW-1003">Cell membrane</keyword>
<dbReference type="InterPro" id="IPR011701">
    <property type="entry name" value="MFS"/>
</dbReference>
<dbReference type="PANTHER" id="PTHR42718">
    <property type="entry name" value="MAJOR FACILITATOR SUPERFAMILY MULTIDRUG TRANSPORTER MFSC"/>
    <property type="match status" value="1"/>
</dbReference>
<evidence type="ECO:0000256" key="3">
    <source>
        <dbReference type="ARBA" id="ARBA00022475"/>
    </source>
</evidence>
<feature type="transmembrane region" description="Helical" evidence="7">
    <location>
        <begin position="345"/>
        <end position="364"/>
    </location>
</feature>
<dbReference type="GO" id="GO:0005886">
    <property type="term" value="C:plasma membrane"/>
    <property type="evidence" value="ECO:0007669"/>
    <property type="project" value="UniProtKB-SubCell"/>
</dbReference>
<evidence type="ECO:0000256" key="6">
    <source>
        <dbReference type="ARBA" id="ARBA00023136"/>
    </source>
</evidence>
<dbReference type="Proteomes" id="UP000008630">
    <property type="component" value="Chromosome"/>
</dbReference>
<feature type="transmembrane region" description="Helical" evidence="7">
    <location>
        <begin position="258"/>
        <end position="276"/>
    </location>
</feature>
<comment type="subcellular location">
    <subcellularLocation>
        <location evidence="1">Cell membrane</location>
        <topology evidence="1">Multi-pass membrane protein</topology>
    </subcellularLocation>
</comment>
<dbReference type="PATRIC" id="fig|693979.3.peg.946"/>
<dbReference type="InterPro" id="IPR020846">
    <property type="entry name" value="MFS_dom"/>
</dbReference>
<dbReference type="PANTHER" id="PTHR42718:SF46">
    <property type="entry name" value="BLR6921 PROTEIN"/>
    <property type="match status" value="1"/>
</dbReference>
<feature type="transmembrane region" description="Helical" evidence="7">
    <location>
        <begin position="288"/>
        <end position="309"/>
    </location>
</feature>
<dbReference type="EMBL" id="CP002352">
    <property type="protein sequence ID" value="ADV42907.1"/>
    <property type="molecule type" value="Genomic_DNA"/>
</dbReference>
<dbReference type="AlphaFoldDB" id="E6SQ02"/>
<dbReference type="HOGENOM" id="CLU_000960_28_2_10"/>
<sequence>MKKNKIFILTVILLSYFVTAMDGAVVITGLEKIAKELSLSQVSLSWVTNAYVLAWGGFMLFGGKLSDTLGRKQALNLSLVIFGISSALAGLASSADILIFARFLQGMSAAVLAPTSLALIIDHFEGQERVKAIAWYSSISGLGMSIGLIVGGALADFFSWRYGFFINIPIVCFMLMVSFMELDNKTHDAGTRSHLDITGTILSVVCIFSFVYAINGTKQLVFWIAVSALSLATFIGVEKHSQHPVMPLWLFNSTRTRANISRILFSGSMMGFYFFISQYLQEVFHLSPLWVGIAFFPLTLSTFVAAVVVPTFIHRFGNSHVLFSGLVIMLIGFGLIVYLGGESSYLIGISVPMLLLGIGQGFAMSPLTNAGIMGVTPNNAGVASGLVNAAHQIGCSIGLSLMVTASNGLSNAVSVCHTAMIVAFIFILIALFVMFGRAKYARKIVLTTINKKLWNI</sequence>
<feature type="transmembrane region" description="Helical" evidence="7">
    <location>
        <begin position="385"/>
        <end position="406"/>
    </location>
</feature>
<reference key="1">
    <citation type="submission" date="2010-11" db="EMBL/GenBank/DDBJ databases">
        <title>The complete genome of Bacteroides helcogenes P 36-108.</title>
        <authorList>
            <consortium name="US DOE Joint Genome Institute (JGI-PGF)"/>
            <person name="Lucas S."/>
            <person name="Copeland A."/>
            <person name="Lapidus A."/>
            <person name="Bruce D."/>
            <person name="Goodwin L."/>
            <person name="Pitluck S."/>
            <person name="Kyrpides N."/>
            <person name="Mavromatis K."/>
            <person name="Ivanova N."/>
            <person name="Zeytun A."/>
            <person name="Brettin T."/>
            <person name="Detter J.C."/>
            <person name="Tapia R."/>
            <person name="Han C."/>
            <person name="Land M."/>
            <person name="Hauser L."/>
            <person name="Markowitz V."/>
            <person name="Cheng J.-F."/>
            <person name="Hugenholtz P."/>
            <person name="Woyke T."/>
            <person name="Wu D."/>
            <person name="Gronow S."/>
            <person name="Wellnitz S."/>
            <person name="Brambilla E."/>
            <person name="Klenk H.-P."/>
            <person name="Eisen J.A."/>
        </authorList>
    </citation>
    <scope>NUCLEOTIDE SEQUENCE</scope>
    <source>
        <strain>P 36-108</strain>
    </source>
</reference>
<evidence type="ECO:0000256" key="2">
    <source>
        <dbReference type="ARBA" id="ARBA00022448"/>
    </source>
</evidence>
<protein>
    <submittedName>
        <fullName evidence="9">Major facilitator superfamily MFS_1</fullName>
    </submittedName>
</protein>
<evidence type="ECO:0000256" key="4">
    <source>
        <dbReference type="ARBA" id="ARBA00022692"/>
    </source>
</evidence>
<evidence type="ECO:0000259" key="8">
    <source>
        <dbReference type="PROSITE" id="PS50850"/>
    </source>
</evidence>
<dbReference type="SUPFAM" id="SSF103473">
    <property type="entry name" value="MFS general substrate transporter"/>
    <property type="match status" value="1"/>
</dbReference>
<evidence type="ECO:0000313" key="9">
    <source>
        <dbReference type="EMBL" id="ADV42907.1"/>
    </source>
</evidence>
<evidence type="ECO:0000256" key="1">
    <source>
        <dbReference type="ARBA" id="ARBA00004651"/>
    </source>
</evidence>
<dbReference type="PROSITE" id="PS50850">
    <property type="entry name" value="MFS"/>
    <property type="match status" value="1"/>
</dbReference>
<feature type="transmembrane region" description="Helical" evidence="7">
    <location>
        <begin position="194"/>
        <end position="214"/>
    </location>
</feature>
<keyword evidence="2" id="KW-0813">Transport</keyword>
<feature type="transmembrane region" description="Helical" evidence="7">
    <location>
        <begin position="99"/>
        <end position="121"/>
    </location>
</feature>
<dbReference type="STRING" id="693979.Bache_0890"/>
<feature type="transmembrane region" description="Helical" evidence="7">
    <location>
        <begin position="220"/>
        <end position="237"/>
    </location>
</feature>
<reference evidence="9 10" key="2">
    <citation type="journal article" date="2011" name="Stand. Genomic Sci.">
        <title>Complete genome sequence of Bacteroides helcogenes type strain (P 36-108).</title>
        <authorList>
            <person name="Pati A."/>
            <person name="Gronow S."/>
            <person name="Zeytun A."/>
            <person name="Lapidus A."/>
            <person name="Nolan M."/>
            <person name="Hammon N."/>
            <person name="Deshpande S."/>
            <person name="Cheng J.F."/>
            <person name="Tapia R."/>
            <person name="Han C."/>
            <person name="Goodwin L."/>
            <person name="Pitluck S."/>
            <person name="Liolios K."/>
            <person name="Pagani I."/>
            <person name="Ivanova N."/>
            <person name="Mavromatis K."/>
            <person name="Chen A."/>
            <person name="Palaniappan K."/>
            <person name="Land M."/>
            <person name="Hauser L."/>
            <person name="Chang Y.J."/>
            <person name="Jeffries C.D."/>
            <person name="Detter J.C."/>
            <person name="Brambilla E."/>
            <person name="Rohde M."/>
            <person name="Goker M."/>
            <person name="Woyke T."/>
            <person name="Bristow J."/>
            <person name="Eisen J.A."/>
            <person name="Markowitz V."/>
            <person name="Hugenholtz P."/>
            <person name="Kyrpides N.C."/>
            <person name="Klenk H.P."/>
            <person name="Lucas S."/>
        </authorList>
    </citation>
    <scope>NUCLEOTIDE SEQUENCE [LARGE SCALE GENOMIC DNA]</scope>
    <source>
        <strain evidence="10">ATCC 35417 / DSM 20613 / JCM 6297 / CCUG 15421 / P 36-108</strain>
    </source>
</reference>
<gene>
    <name evidence="9" type="ordered locus">Bache_0890</name>
</gene>
<keyword evidence="10" id="KW-1185">Reference proteome</keyword>
<feature type="domain" description="Major facilitator superfamily (MFS) profile" evidence="8">
    <location>
        <begin position="8"/>
        <end position="441"/>
    </location>
</feature>
<evidence type="ECO:0000256" key="5">
    <source>
        <dbReference type="ARBA" id="ARBA00022989"/>
    </source>
</evidence>
<feature type="transmembrane region" description="Helical" evidence="7">
    <location>
        <begin position="321"/>
        <end position="339"/>
    </location>
</feature>
<keyword evidence="6 7" id="KW-0472">Membrane</keyword>
<accession>E6SQ02</accession>
<feature type="transmembrane region" description="Helical" evidence="7">
    <location>
        <begin position="74"/>
        <end position="93"/>
    </location>
</feature>
<evidence type="ECO:0000256" key="7">
    <source>
        <dbReference type="SAM" id="Phobius"/>
    </source>
</evidence>
<dbReference type="eggNOG" id="COG0477">
    <property type="taxonomic scope" value="Bacteria"/>
</dbReference>
<name>E6SQ02_BACT6</name>
<dbReference type="Pfam" id="PF07690">
    <property type="entry name" value="MFS_1"/>
    <property type="match status" value="1"/>
</dbReference>
<dbReference type="KEGG" id="bhl:Bache_0890"/>
<dbReference type="CDD" id="cd17321">
    <property type="entry name" value="MFS_MMR_MDR_like"/>
    <property type="match status" value="1"/>
</dbReference>
<evidence type="ECO:0000313" key="10">
    <source>
        <dbReference type="Proteomes" id="UP000008630"/>
    </source>
</evidence>
<organism evidence="9 10">
    <name type="scientific">Bacteroides helcogenes (strain ATCC 35417 / DSM 20613 / JCM 6297 / CCUG 15421 / P 36-108)</name>
    <dbReference type="NCBI Taxonomy" id="693979"/>
    <lineage>
        <taxon>Bacteria</taxon>
        <taxon>Pseudomonadati</taxon>
        <taxon>Bacteroidota</taxon>
        <taxon>Bacteroidia</taxon>
        <taxon>Bacteroidales</taxon>
        <taxon>Bacteroidaceae</taxon>
        <taxon>Bacteroides</taxon>
    </lineage>
</organism>
<dbReference type="Gene3D" id="1.20.1250.20">
    <property type="entry name" value="MFS general substrate transporter like domains"/>
    <property type="match status" value="1"/>
</dbReference>
<feature type="transmembrane region" description="Helical" evidence="7">
    <location>
        <begin position="133"/>
        <end position="154"/>
    </location>
</feature>